<keyword evidence="2" id="KW-1185">Reference proteome</keyword>
<name>A0ABT8WVP3_9FLAO</name>
<organism evidence="1 2">
    <name type="scientific">Flavivirga jejuensis</name>
    <dbReference type="NCBI Taxonomy" id="870487"/>
    <lineage>
        <taxon>Bacteria</taxon>
        <taxon>Pseudomonadati</taxon>
        <taxon>Bacteroidota</taxon>
        <taxon>Flavobacteriia</taxon>
        <taxon>Flavobacteriales</taxon>
        <taxon>Flavobacteriaceae</taxon>
        <taxon>Flavivirga</taxon>
    </lineage>
</organism>
<dbReference type="Proteomes" id="UP001176806">
    <property type="component" value="Unassembled WGS sequence"/>
</dbReference>
<reference evidence="1" key="1">
    <citation type="submission" date="2023-07" db="EMBL/GenBank/DDBJ databases">
        <title>Two novel species in the genus Flavivirga.</title>
        <authorList>
            <person name="Kwon K."/>
        </authorList>
    </citation>
    <scope>NUCLEOTIDE SEQUENCE</scope>
    <source>
        <strain evidence="1">KACC 14158</strain>
    </source>
</reference>
<evidence type="ECO:0000313" key="1">
    <source>
        <dbReference type="EMBL" id="MDO5977080.1"/>
    </source>
</evidence>
<dbReference type="EMBL" id="JAUOEL010000012">
    <property type="protein sequence ID" value="MDO5977080.1"/>
    <property type="molecule type" value="Genomic_DNA"/>
</dbReference>
<evidence type="ECO:0000313" key="2">
    <source>
        <dbReference type="Proteomes" id="UP001176806"/>
    </source>
</evidence>
<comment type="caution">
    <text evidence="1">The sequence shown here is derived from an EMBL/GenBank/DDBJ whole genome shotgun (WGS) entry which is preliminary data.</text>
</comment>
<dbReference type="RefSeq" id="WP_303304414.1">
    <property type="nucleotide sequence ID" value="NZ_BAABDA010000011.1"/>
</dbReference>
<protein>
    <submittedName>
        <fullName evidence="1">Uncharacterized protein</fullName>
    </submittedName>
</protein>
<accession>A0ABT8WVP3</accession>
<gene>
    <name evidence="1" type="ORF">Q4Q40_23025</name>
</gene>
<proteinExistence type="predicted"/>
<sequence>MKIEFEITKSDAKIIVKALEYAASKAGNQSSVNAIQNAIQEIKEDIQNGIRVLKKLKSELKGYTDGSPILETSKFRTQLGLSNAFIKSDNGLIALMNYILKSFVSFYKPGVKPDFIKKTKIDDAKTIKDLINLIINNYESSN</sequence>